<dbReference type="Proteomes" id="UP000008495">
    <property type="component" value="Unassembled WGS sequence"/>
</dbReference>
<protein>
    <submittedName>
        <fullName evidence="1">Uncharacterized protein</fullName>
    </submittedName>
</protein>
<gene>
    <name evidence="1" type="ORF">AUCHE_08_01190</name>
</gene>
<accession>K6UM78</accession>
<organism evidence="1 2">
    <name type="scientific">Austwickia chelonae NBRC 105200</name>
    <dbReference type="NCBI Taxonomy" id="1184607"/>
    <lineage>
        <taxon>Bacteria</taxon>
        <taxon>Bacillati</taxon>
        <taxon>Actinomycetota</taxon>
        <taxon>Actinomycetes</taxon>
        <taxon>Micrococcales</taxon>
        <taxon>Dermatophilaceae</taxon>
        <taxon>Austwickia</taxon>
    </lineage>
</organism>
<keyword evidence="2" id="KW-1185">Reference proteome</keyword>
<dbReference type="AlphaFoldDB" id="K6UM78"/>
<evidence type="ECO:0000313" key="1">
    <source>
        <dbReference type="EMBL" id="GAB77876.1"/>
    </source>
</evidence>
<reference evidence="1 2" key="1">
    <citation type="submission" date="2012-08" db="EMBL/GenBank/DDBJ databases">
        <title>Whole genome shotgun sequence of Austwickia chelonae NBRC 105200.</title>
        <authorList>
            <person name="Yoshida I."/>
            <person name="Hosoyama A."/>
            <person name="Tsuchikane K."/>
            <person name="Katsumata H."/>
            <person name="Ando Y."/>
            <person name="Ohji S."/>
            <person name="Hamada M."/>
            <person name="Tamura T."/>
            <person name="Yamazoe A."/>
            <person name="Yamazaki S."/>
            <person name="Fujita N."/>
        </authorList>
    </citation>
    <scope>NUCLEOTIDE SEQUENCE [LARGE SCALE GENOMIC DNA]</scope>
    <source>
        <strain evidence="1 2">NBRC 105200</strain>
    </source>
</reference>
<evidence type="ECO:0000313" key="2">
    <source>
        <dbReference type="Proteomes" id="UP000008495"/>
    </source>
</evidence>
<name>K6UM78_9MICO</name>
<sequence>MRIGVRLLIYKEWSWRPVCGLTGGQAVFAGSVVGRRPVVFSGSVSFPGGREEFFLVSGVVVGGGRSVGGGIESVSVWFPAGQWFRGRVFEGLRSGVAFHVAGDDVAGVPIRQGKLDGARRYLHWRTT</sequence>
<dbReference type="EMBL" id="BAGZ01000008">
    <property type="protein sequence ID" value="GAB77876.1"/>
    <property type="molecule type" value="Genomic_DNA"/>
</dbReference>
<comment type="caution">
    <text evidence="1">The sequence shown here is derived from an EMBL/GenBank/DDBJ whole genome shotgun (WGS) entry which is preliminary data.</text>
</comment>
<proteinExistence type="predicted"/>